<sequence length="374" mass="43462">MAIINLETWTFYANILDIIFATTCFAASLPNFFKLIKNKPYHMHFKYCLLSLFVLLNLRALSSVFHGTVSLIKAKYLSPNNETFAGYIVYFIDPPTLETYHFKIFVTKFLELIQTVRSTLQNTIRCAMAIIIVERLCATRMHKSYETKNLGAFFFVLVTTLIIIISYAVLEMRQFSAVFSYFFYYAFSICLESPIPLLYYFLCRQNKKLQKKANAITRNLSEKYQNDEIIRSINETNAFLTIIVFTQVITNIILLISSIFSHFAEYRFFLIVASYAFRDASTTWSFIYLYFNNCPALYVIRKVIRCFRSAKTAPINIAFIKNSTTTGCRRVVVAQVPPTPKPTRLPEALKHEIQNLDTQQIAETYLKNLKSQWN</sequence>
<dbReference type="Proteomes" id="UP000095286">
    <property type="component" value="Unplaced"/>
</dbReference>
<reference evidence="2" key="1">
    <citation type="submission" date="2016-11" db="UniProtKB">
        <authorList>
            <consortium name="WormBaseParasite"/>
        </authorList>
    </citation>
    <scope>IDENTIFICATION</scope>
    <source>
        <strain evidence="2">KR3021</strain>
    </source>
</reference>
<dbReference type="WBParaSite" id="RSKR_0000022933.1">
    <property type="protein sequence ID" value="RSKR_0000022933.1"/>
    <property type="gene ID" value="RSKR_0000022933"/>
</dbReference>
<evidence type="ECO:0000313" key="2">
    <source>
        <dbReference type="WBParaSite" id="RSKR_0000022933.1"/>
    </source>
</evidence>
<organism evidence="1 2">
    <name type="scientific">Rhabditophanes sp. KR3021</name>
    <dbReference type="NCBI Taxonomy" id="114890"/>
    <lineage>
        <taxon>Eukaryota</taxon>
        <taxon>Metazoa</taxon>
        <taxon>Ecdysozoa</taxon>
        <taxon>Nematoda</taxon>
        <taxon>Chromadorea</taxon>
        <taxon>Rhabditida</taxon>
        <taxon>Tylenchina</taxon>
        <taxon>Panagrolaimomorpha</taxon>
        <taxon>Strongyloidoidea</taxon>
        <taxon>Alloionematidae</taxon>
        <taxon>Rhabditophanes</taxon>
    </lineage>
</organism>
<proteinExistence type="predicted"/>
<accession>A0AC35TGD8</accession>
<protein>
    <submittedName>
        <fullName evidence="2">G_PROTEIN_RECEP_F1_2 domain-containing protein</fullName>
    </submittedName>
</protein>
<evidence type="ECO:0000313" key="1">
    <source>
        <dbReference type="Proteomes" id="UP000095286"/>
    </source>
</evidence>
<name>A0AC35TGD8_9BILA</name>